<dbReference type="SMART" id="SM00530">
    <property type="entry name" value="HTH_XRE"/>
    <property type="match status" value="1"/>
</dbReference>
<dbReference type="CDD" id="cd00093">
    <property type="entry name" value="HTH_XRE"/>
    <property type="match status" value="1"/>
</dbReference>
<dbReference type="SUPFAM" id="SSF47413">
    <property type="entry name" value="lambda repressor-like DNA-binding domains"/>
    <property type="match status" value="1"/>
</dbReference>
<feature type="domain" description="HTH cro/C1-type" evidence="2">
    <location>
        <begin position="7"/>
        <end position="61"/>
    </location>
</feature>
<dbReference type="GeneID" id="92776989"/>
<organism evidence="3 4">
    <name type="scientific">Bacillus badius</name>
    <dbReference type="NCBI Taxonomy" id="1455"/>
    <lineage>
        <taxon>Bacteria</taxon>
        <taxon>Bacillati</taxon>
        <taxon>Bacillota</taxon>
        <taxon>Bacilli</taxon>
        <taxon>Bacillales</taxon>
        <taxon>Bacillaceae</taxon>
        <taxon>Pseudobacillus</taxon>
    </lineage>
</organism>
<name>A0ABR5AW65_BACBA</name>
<proteinExistence type="predicted"/>
<dbReference type="Proteomes" id="UP000031982">
    <property type="component" value="Unassembled WGS sequence"/>
</dbReference>
<dbReference type="PANTHER" id="PTHR46797:SF1">
    <property type="entry name" value="METHYLPHOSPHONATE SYNTHASE"/>
    <property type="match status" value="1"/>
</dbReference>
<dbReference type="InterPro" id="IPR001387">
    <property type="entry name" value="Cro/C1-type_HTH"/>
</dbReference>
<dbReference type="InterPro" id="IPR011051">
    <property type="entry name" value="RmlC_Cupin_sf"/>
</dbReference>
<keyword evidence="1" id="KW-0238">DNA-binding</keyword>
<dbReference type="Gene3D" id="1.10.260.40">
    <property type="entry name" value="lambda repressor-like DNA-binding domains"/>
    <property type="match status" value="1"/>
</dbReference>
<dbReference type="Pfam" id="PF07883">
    <property type="entry name" value="Cupin_2"/>
    <property type="match status" value="1"/>
</dbReference>
<dbReference type="InterPro" id="IPR014710">
    <property type="entry name" value="RmlC-like_jellyroll"/>
</dbReference>
<keyword evidence="4" id="KW-1185">Reference proteome</keyword>
<evidence type="ECO:0000313" key="3">
    <source>
        <dbReference type="EMBL" id="KIL78981.1"/>
    </source>
</evidence>
<reference evidence="3 4" key="1">
    <citation type="submission" date="2015-01" db="EMBL/GenBank/DDBJ databases">
        <title>Genome Assembly of Bacillus badius MTCC 1458.</title>
        <authorList>
            <person name="Verma A."/>
            <person name="Khatri I."/>
            <person name="Mual P."/>
            <person name="Subramanian S."/>
            <person name="Krishnamurthi S."/>
        </authorList>
    </citation>
    <scope>NUCLEOTIDE SEQUENCE [LARGE SCALE GENOMIC DNA]</scope>
    <source>
        <strain evidence="3 4">MTCC 1458</strain>
    </source>
</reference>
<dbReference type="Pfam" id="PF01381">
    <property type="entry name" value="HTH_3"/>
    <property type="match status" value="1"/>
</dbReference>
<dbReference type="SUPFAM" id="SSF51182">
    <property type="entry name" value="RmlC-like cupins"/>
    <property type="match status" value="1"/>
</dbReference>
<evidence type="ECO:0000313" key="4">
    <source>
        <dbReference type="Proteomes" id="UP000031982"/>
    </source>
</evidence>
<dbReference type="RefSeq" id="WP_041113618.1">
    <property type="nucleotide sequence ID" value="NZ_CP082363.1"/>
</dbReference>
<gene>
    <name evidence="3" type="ORF">SD77_3782</name>
</gene>
<dbReference type="Gene3D" id="2.60.120.10">
    <property type="entry name" value="Jelly Rolls"/>
    <property type="match status" value="1"/>
</dbReference>
<dbReference type="EMBL" id="JXLP01000005">
    <property type="protein sequence ID" value="KIL78981.1"/>
    <property type="molecule type" value="Genomic_DNA"/>
</dbReference>
<dbReference type="InterPro" id="IPR013096">
    <property type="entry name" value="Cupin_2"/>
</dbReference>
<dbReference type="InterPro" id="IPR010982">
    <property type="entry name" value="Lambda_DNA-bd_dom_sf"/>
</dbReference>
<dbReference type="PROSITE" id="PS50943">
    <property type="entry name" value="HTH_CROC1"/>
    <property type="match status" value="1"/>
</dbReference>
<evidence type="ECO:0000259" key="2">
    <source>
        <dbReference type="PROSITE" id="PS50943"/>
    </source>
</evidence>
<dbReference type="InterPro" id="IPR050807">
    <property type="entry name" value="TransReg_Diox_bact_type"/>
</dbReference>
<accession>A0ABR5AW65</accession>
<dbReference type="CDD" id="cd02209">
    <property type="entry name" value="cupin_XRE_C"/>
    <property type="match status" value="1"/>
</dbReference>
<dbReference type="PANTHER" id="PTHR46797">
    <property type="entry name" value="HTH-TYPE TRANSCRIPTIONAL REGULATOR"/>
    <property type="match status" value="1"/>
</dbReference>
<comment type="caution">
    <text evidence="3">The sequence shown here is derived from an EMBL/GenBank/DDBJ whole genome shotgun (WGS) entry which is preliminary data.</text>
</comment>
<sequence>MFDGTKIRDLRTAQNLSLKALAEKSGVSVSMISQIERRTTDPTLTTLYKLCKGLDVSISSLLENDEQSTYIIRKEERKTLTFPQSPSKYELLTPITEGTIEMIMIHLEPGKESEQLVEHSGEECGLVLKGQMTVVLGDKEYILNEGDSIRFKSTVPHRFFNHSNETALSVWAMTGRVL</sequence>
<evidence type="ECO:0000256" key="1">
    <source>
        <dbReference type="ARBA" id="ARBA00023125"/>
    </source>
</evidence>
<protein>
    <submittedName>
        <fullName evidence="3">Transcriptional regulator, MerR family</fullName>
    </submittedName>
</protein>